<dbReference type="PANTHER" id="PTHR38167">
    <property type="entry name" value="C2H2-TYPE DOMAIN-CONTAINING PROTEIN"/>
    <property type="match status" value="1"/>
</dbReference>
<dbReference type="PANTHER" id="PTHR38167:SF1">
    <property type="entry name" value="C2H2-TYPE DOMAIN-CONTAINING PROTEIN"/>
    <property type="match status" value="1"/>
</dbReference>
<evidence type="ECO:0000313" key="2">
    <source>
        <dbReference type="EMBL" id="KEQ97235.1"/>
    </source>
</evidence>
<reference evidence="2 3" key="1">
    <citation type="journal article" date="2014" name="BMC Genomics">
        <title>Genome sequencing of four Aureobasidium pullulans varieties: biotechnological potential, stress tolerance, and description of new species.</title>
        <authorList>
            <person name="Gostin Ar C."/>
            <person name="Ohm R.A."/>
            <person name="Kogej T."/>
            <person name="Sonjak S."/>
            <person name="Turk M."/>
            <person name="Zajc J."/>
            <person name="Zalar P."/>
            <person name="Grube M."/>
            <person name="Sun H."/>
            <person name="Han J."/>
            <person name="Sharma A."/>
            <person name="Chiniquy J."/>
            <person name="Ngan C.Y."/>
            <person name="Lipzen A."/>
            <person name="Barry K."/>
            <person name="Grigoriev I.V."/>
            <person name="Gunde-Cimerman N."/>
        </authorList>
    </citation>
    <scope>NUCLEOTIDE SEQUENCE [LARGE SCALE GENOMIC DNA]</scope>
    <source>
        <strain evidence="2 3">EXF-2481</strain>
    </source>
</reference>
<name>A0A074YHQ7_AURSE</name>
<feature type="compositionally biased region" description="Basic and acidic residues" evidence="1">
    <location>
        <begin position="149"/>
        <end position="165"/>
    </location>
</feature>
<dbReference type="Proteomes" id="UP000030641">
    <property type="component" value="Unassembled WGS sequence"/>
</dbReference>
<dbReference type="InParanoid" id="A0A074YHQ7"/>
<evidence type="ECO:0000256" key="1">
    <source>
        <dbReference type="SAM" id="MobiDB-lite"/>
    </source>
</evidence>
<dbReference type="OrthoDB" id="5422613at2759"/>
<sequence length="165" mass="18652">MPSAELDHAIDHTLLSRLQSLLKQVCDASPEARALVEEELLAAESTTVIDLTDDDDIPTQATNGVKRSRYAICEQCKEEFDITENDDEACQHHTGELEVDWDGDFWADHDEEIHGTIDLDLADEYPQGFMWECCNELGDSEGCETGPHIADESFKPEAKKRRVWE</sequence>
<dbReference type="STRING" id="1043005.A0A074YHQ7"/>
<organism evidence="2 3">
    <name type="scientific">Aureobasidium subglaciale (strain EXF-2481)</name>
    <name type="common">Aureobasidium pullulans var. subglaciale</name>
    <dbReference type="NCBI Taxonomy" id="1043005"/>
    <lineage>
        <taxon>Eukaryota</taxon>
        <taxon>Fungi</taxon>
        <taxon>Dikarya</taxon>
        <taxon>Ascomycota</taxon>
        <taxon>Pezizomycotina</taxon>
        <taxon>Dothideomycetes</taxon>
        <taxon>Dothideomycetidae</taxon>
        <taxon>Dothideales</taxon>
        <taxon>Saccotheciaceae</taxon>
        <taxon>Aureobasidium</taxon>
    </lineage>
</organism>
<dbReference type="HOGENOM" id="CLU_093552_2_1_1"/>
<dbReference type="GeneID" id="25363501"/>
<dbReference type="OMA" id="FCINCEK"/>
<protein>
    <recommendedName>
        <fullName evidence="4">C2H2-type domain-containing protein</fullName>
    </recommendedName>
</protein>
<evidence type="ECO:0008006" key="4">
    <source>
        <dbReference type="Google" id="ProtNLM"/>
    </source>
</evidence>
<keyword evidence="3" id="KW-1185">Reference proteome</keyword>
<dbReference type="EMBL" id="KL584754">
    <property type="protein sequence ID" value="KEQ97235.1"/>
    <property type="molecule type" value="Genomic_DNA"/>
</dbReference>
<accession>A0A074YHQ7</accession>
<dbReference type="AlphaFoldDB" id="A0A074YHQ7"/>
<proteinExistence type="predicted"/>
<evidence type="ECO:0000313" key="3">
    <source>
        <dbReference type="Proteomes" id="UP000030641"/>
    </source>
</evidence>
<dbReference type="RefSeq" id="XP_013345762.1">
    <property type="nucleotide sequence ID" value="XM_013490308.1"/>
</dbReference>
<gene>
    <name evidence="2" type="ORF">AUEXF2481DRAFT_27499</name>
</gene>
<feature type="region of interest" description="Disordered" evidence="1">
    <location>
        <begin position="146"/>
        <end position="165"/>
    </location>
</feature>